<gene>
    <name evidence="5" type="ORF">A7K91_08085</name>
</gene>
<keyword evidence="4" id="KW-0812">Transmembrane</keyword>
<dbReference type="OrthoDB" id="9814760at2"/>
<dbReference type="AlphaFoldDB" id="A0A1A5YE92"/>
<feature type="transmembrane region" description="Helical" evidence="4">
    <location>
        <begin position="91"/>
        <end position="111"/>
    </location>
</feature>
<proteinExistence type="predicted"/>
<keyword evidence="6" id="KW-1185">Reference proteome</keyword>
<dbReference type="RefSeq" id="WP_068685828.1">
    <property type="nucleotide sequence ID" value="NZ_LYPA01000070.1"/>
</dbReference>
<evidence type="ECO:0000313" key="5">
    <source>
        <dbReference type="EMBL" id="OBR63720.1"/>
    </source>
</evidence>
<keyword evidence="1" id="KW-0378">Hydrolase</keyword>
<dbReference type="GO" id="GO:0016042">
    <property type="term" value="P:lipid catabolic process"/>
    <property type="evidence" value="ECO:0007669"/>
    <property type="project" value="UniProtKB-KW"/>
</dbReference>
<dbReference type="PANTHER" id="PTHR10272:SF0">
    <property type="entry name" value="PLATELET-ACTIVATING FACTOR ACETYLHYDROLASE"/>
    <property type="match status" value="1"/>
</dbReference>
<evidence type="ECO:0000256" key="3">
    <source>
        <dbReference type="ARBA" id="ARBA00023098"/>
    </source>
</evidence>
<protein>
    <submittedName>
        <fullName evidence="5">Lipase</fullName>
    </submittedName>
</protein>
<feature type="transmembrane region" description="Helical" evidence="4">
    <location>
        <begin position="29"/>
        <end position="47"/>
    </location>
</feature>
<dbReference type="EMBL" id="LYPA01000070">
    <property type="protein sequence ID" value="OBR63720.1"/>
    <property type="molecule type" value="Genomic_DNA"/>
</dbReference>
<sequence length="487" mass="53863">MRILEWLIVLSTLVCTLGYLFGARLKRPAVIVLLSLPIVFLAAHALLEGLRSFMIPAYASAILAVLLLIGSRSPAGTKKKRFAGRKRGARIGMYAFLAAILLLNSASLYLIHLLPVFKLPEPTGTYGIGTVQINLIDESREETFGGEPQSKREVPINIWYPADKDALQGKQHERYPREVADAVSLVFGLPSWLMGHVSLVPTHIVEGVAVSGAQSSYPVVLFSPGVRSTRFQSMAIIEEMVSNGYIVVGMDHPYSSARVKLHDGSEVIYAPESEEWTSSEIYAHNVIGVGVRAQDAIFVLDSLTAWNTNDPRGLLTGKLDLSKVGIFGHSYGGATTAEALALDERFKAGLSLEGGFWGTVSSTSLKQPFMYIMTGNTIRSLDPSSGATEKVVYDEFDSDMRYVMNHALNDTFYLEVEGFYHQSFTDIALFSPPLFSKDMDPVHTVDLSRAYTRAFFDQYLLDKEQELLKGPAAAYPEVHFQKERWMD</sequence>
<evidence type="ECO:0000256" key="2">
    <source>
        <dbReference type="ARBA" id="ARBA00022963"/>
    </source>
</evidence>
<dbReference type="PANTHER" id="PTHR10272">
    <property type="entry name" value="PLATELET-ACTIVATING FACTOR ACETYLHYDROLASE"/>
    <property type="match status" value="1"/>
</dbReference>
<keyword evidence="4" id="KW-0472">Membrane</keyword>
<dbReference type="InterPro" id="IPR029058">
    <property type="entry name" value="AB_hydrolase_fold"/>
</dbReference>
<feature type="transmembrane region" description="Helical" evidence="4">
    <location>
        <begin position="6"/>
        <end position="22"/>
    </location>
</feature>
<name>A0A1A5YE92_9BACL</name>
<comment type="caution">
    <text evidence="5">The sequence shown here is derived from an EMBL/GenBank/DDBJ whole genome shotgun (WGS) entry which is preliminary data.</text>
</comment>
<dbReference type="SUPFAM" id="SSF53474">
    <property type="entry name" value="alpha/beta-Hydrolases"/>
    <property type="match status" value="1"/>
</dbReference>
<evidence type="ECO:0000256" key="4">
    <source>
        <dbReference type="SAM" id="Phobius"/>
    </source>
</evidence>
<accession>A0A1A5YE92</accession>
<dbReference type="Pfam" id="PF03403">
    <property type="entry name" value="PAF-AH_p_II"/>
    <property type="match status" value="1"/>
</dbReference>
<evidence type="ECO:0000256" key="1">
    <source>
        <dbReference type="ARBA" id="ARBA00022801"/>
    </source>
</evidence>
<organism evidence="5 6">
    <name type="scientific">Paenibacillus oryzae</name>
    <dbReference type="NCBI Taxonomy" id="1844972"/>
    <lineage>
        <taxon>Bacteria</taxon>
        <taxon>Bacillati</taxon>
        <taxon>Bacillota</taxon>
        <taxon>Bacilli</taxon>
        <taxon>Bacillales</taxon>
        <taxon>Paenibacillaceae</taxon>
        <taxon>Paenibacillus</taxon>
    </lineage>
</organism>
<dbReference type="Proteomes" id="UP000092024">
    <property type="component" value="Unassembled WGS sequence"/>
</dbReference>
<dbReference type="GO" id="GO:0003847">
    <property type="term" value="F:1-alkyl-2-acetylglycerophosphocholine esterase activity"/>
    <property type="evidence" value="ECO:0007669"/>
    <property type="project" value="TreeGrafter"/>
</dbReference>
<keyword evidence="2" id="KW-0442">Lipid degradation</keyword>
<reference evidence="5 6" key="1">
    <citation type="submission" date="2016-05" db="EMBL/GenBank/DDBJ databases">
        <title>Paenibacillus oryzae. sp. nov., isolated from the rice root.</title>
        <authorList>
            <person name="Zhang J."/>
            <person name="Zhang X."/>
        </authorList>
    </citation>
    <scope>NUCLEOTIDE SEQUENCE [LARGE SCALE GENOMIC DNA]</scope>
    <source>
        <strain evidence="5 6">1DrF-4</strain>
    </source>
</reference>
<dbReference type="STRING" id="1844972.A7K91_08085"/>
<keyword evidence="3" id="KW-0443">Lipid metabolism</keyword>
<evidence type="ECO:0000313" key="6">
    <source>
        <dbReference type="Proteomes" id="UP000092024"/>
    </source>
</evidence>
<keyword evidence="4" id="KW-1133">Transmembrane helix</keyword>
<feature type="transmembrane region" description="Helical" evidence="4">
    <location>
        <begin position="53"/>
        <end position="70"/>
    </location>
</feature>
<dbReference type="Gene3D" id="3.40.50.1820">
    <property type="entry name" value="alpha/beta hydrolase"/>
    <property type="match status" value="1"/>
</dbReference>